<comment type="caution">
    <text evidence="1">The sequence shown here is derived from an EMBL/GenBank/DDBJ whole genome shotgun (WGS) entry which is preliminary data.</text>
</comment>
<gene>
    <name evidence="1" type="ORF">ANN_17614</name>
</gene>
<sequence length="184" mass="21003">MHDMMLNDRRLKVGKINILVSNIPPPVATVNNSCSQMYSSSLCMSSSSDSFLSSDDAASEVFDDSVDDVTYEPKSDEETVQNKRNMVAVIEPDLRGKHEKHRTLDPAIHKGIRKHMESIPKIESHYTRAYTTRPFMQKSLFTLRTYHIRLVNTSGIECIDSVTKYEGRRYQKSKSLAMPQEKTL</sequence>
<dbReference type="Proteomes" id="UP001148838">
    <property type="component" value="Unassembled WGS sequence"/>
</dbReference>
<dbReference type="EMBL" id="JAJSOF020000021">
    <property type="protein sequence ID" value="KAJ4437470.1"/>
    <property type="molecule type" value="Genomic_DNA"/>
</dbReference>
<keyword evidence="2" id="KW-1185">Reference proteome</keyword>
<organism evidence="1 2">
    <name type="scientific">Periplaneta americana</name>
    <name type="common">American cockroach</name>
    <name type="synonym">Blatta americana</name>
    <dbReference type="NCBI Taxonomy" id="6978"/>
    <lineage>
        <taxon>Eukaryota</taxon>
        <taxon>Metazoa</taxon>
        <taxon>Ecdysozoa</taxon>
        <taxon>Arthropoda</taxon>
        <taxon>Hexapoda</taxon>
        <taxon>Insecta</taxon>
        <taxon>Pterygota</taxon>
        <taxon>Neoptera</taxon>
        <taxon>Polyneoptera</taxon>
        <taxon>Dictyoptera</taxon>
        <taxon>Blattodea</taxon>
        <taxon>Blattoidea</taxon>
        <taxon>Blattidae</taxon>
        <taxon>Blattinae</taxon>
        <taxon>Periplaneta</taxon>
    </lineage>
</organism>
<evidence type="ECO:0000313" key="1">
    <source>
        <dbReference type="EMBL" id="KAJ4437470.1"/>
    </source>
</evidence>
<protein>
    <submittedName>
        <fullName evidence="1">Uncharacterized protein</fullName>
    </submittedName>
</protein>
<name>A0ABQ8STF2_PERAM</name>
<evidence type="ECO:0000313" key="2">
    <source>
        <dbReference type="Proteomes" id="UP001148838"/>
    </source>
</evidence>
<reference evidence="1 2" key="1">
    <citation type="journal article" date="2022" name="Allergy">
        <title>Genome assembly and annotation of Periplaneta americana reveal a comprehensive cockroach allergen profile.</title>
        <authorList>
            <person name="Wang L."/>
            <person name="Xiong Q."/>
            <person name="Saelim N."/>
            <person name="Wang L."/>
            <person name="Nong W."/>
            <person name="Wan A.T."/>
            <person name="Shi M."/>
            <person name="Liu X."/>
            <person name="Cao Q."/>
            <person name="Hui J.H.L."/>
            <person name="Sookrung N."/>
            <person name="Leung T.F."/>
            <person name="Tungtrongchitr A."/>
            <person name="Tsui S.K.W."/>
        </authorList>
    </citation>
    <scope>NUCLEOTIDE SEQUENCE [LARGE SCALE GENOMIC DNA]</scope>
    <source>
        <strain evidence="1">PWHHKU_190912</strain>
    </source>
</reference>
<proteinExistence type="predicted"/>
<accession>A0ABQ8STF2</accession>